<dbReference type="InterPro" id="IPR011008">
    <property type="entry name" value="Dimeric_a/b-barrel"/>
</dbReference>
<comment type="caution">
    <text evidence="2">The sequence shown here is derived from an EMBL/GenBank/DDBJ whole genome shotgun (WGS) entry which is preliminary data.</text>
</comment>
<evidence type="ECO:0000313" key="3">
    <source>
        <dbReference type="Proteomes" id="UP000703661"/>
    </source>
</evidence>
<evidence type="ECO:0000259" key="1">
    <source>
        <dbReference type="Pfam" id="PF03795"/>
    </source>
</evidence>
<dbReference type="Pfam" id="PF03795">
    <property type="entry name" value="YCII"/>
    <property type="match status" value="1"/>
</dbReference>
<sequence length="126" mass="14001">MFLKAIIPSARAIQPARAFSTSATSLAQKQFIVVARDYTDPDALNRRLNVRSKHLVGAAELKKTGALHLGGALLTDHSESGKMIGSVMIFNAESEREVAEIIERDEYVTGKVWEHYQILPFRQASF</sequence>
<dbReference type="Gene3D" id="3.30.70.1060">
    <property type="entry name" value="Dimeric alpha+beta barrel"/>
    <property type="match status" value="1"/>
</dbReference>
<dbReference type="InterPro" id="IPR005545">
    <property type="entry name" value="YCII"/>
</dbReference>
<dbReference type="SUPFAM" id="SSF54909">
    <property type="entry name" value="Dimeric alpha+beta barrel"/>
    <property type="match status" value="1"/>
</dbReference>
<dbReference type="InterPro" id="IPR051807">
    <property type="entry name" value="Sec-metab_biosynth-assoc"/>
</dbReference>
<gene>
    <name evidence="2" type="ORF">BGZ80_009487</name>
</gene>
<reference evidence="2" key="1">
    <citation type="journal article" date="2020" name="Fungal Divers.">
        <title>Resolving the Mortierellaceae phylogeny through synthesis of multi-gene phylogenetics and phylogenomics.</title>
        <authorList>
            <person name="Vandepol N."/>
            <person name="Liber J."/>
            <person name="Desiro A."/>
            <person name="Na H."/>
            <person name="Kennedy M."/>
            <person name="Barry K."/>
            <person name="Grigoriev I.V."/>
            <person name="Miller A.N."/>
            <person name="O'Donnell K."/>
            <person name="Stajich J.E."/>
            <person name="Bonito G."/>
        </authorList>
    </citation>
    <scope>NUCLEOTIDE SEQUENCE</scope>
    <source>
        <strain evidence="2">NRRL 2769</strain>
    </source>
</reference>
<dbReference type="EMBL" id="JAAAID010000573">
    <property type="protein sequence ID" value="KAG0016024.1"/>
    <property type="molecule type" value="Genomic_DNA"/>
</dbReference>
<dbReference type="Proteomes" id="UP000703661">
    <property type="component" value="Unassembled WGS sequence"/>
</dbReference>
<evidence type="ECO:0000313" key="2">
    <source>
        <dbReference type="EMBL" id="KAG0016024.1"/>
    </source>
</evidence>
<keyword evidence="3" id="KW-1185">Reference proteome</keyword>
<feature type="domain" description="YCII-related" evidence="1">
    <location>
        <begin position="37"/>
        <end position="122"/>
    </location>
</feature>
<accession>A0A9P6T0F1</accession>
<dbReference type="AlphaFoldDB" id="A0A9P6T0F1"/>
<dbReference type="PANTHER" id="PTHR33606:SF3">
    <property type="entry name" value="PROTEIN YCII"/>
    <property type="match status" value="1"/>
</dbReference>
<organism evidence="2 3">
    <name type="scientific">Entomortierella chlamydospora</name>
    <dbReference type="NCBI Taxonomy" id="101097"/>
    <lineage>
        <taxon>Eukaryota</taxon>
        <taxon>Fungi</taxon>
        <taxon>Fungi incertae sedis</taxon>
        <taxon>Mucoromycota</taxon>
        <taxon>Mortierellomycotina</taxon>
        <taxon>Mortierellomycetes</taxon>
        <taxon>Mortierellales</taxon>
        <taxon>Mortierellaceae</taxon>
        <taxon>Entomortierella</taxon>
    </lineage>
</organism>
<name>A0A9P6T0F1_9FUNG</name>
<dbReference type="PANTHER" id="PTHR33606">
    <property type="entry name" value="PROTEIN YCII"/>
    <property type="match status" value="1"/>
</dbReference>
<proteinExistence type="predicted"/>
<protein>
    <recommendedName>
        <fullName evidence="1">YCII-related domain-containing protein</fullName>
    </recommendedName>
</protein>